<accession>A0AAD4N7R2</accession>
<dbReference type="AlphaFoldDB" id="A0AAD4N7R2"/>
<evidence type="ECO:0000313" key="3">
    <source>
        <dbReference type="Proteomes" id="UP001201812"/>
    </source>
</evidence>
<feature type="transmembrane region" description="Helical" evidence="1">
    <location>
        <begin position="52"/>
        <end position="74"/>
    </location>
</feature>
<keyword evidence="1" id="KW-0472">Membrane</keyword>
<dbReference type="Proteomes" id="UP001201812">
    <property type="component" value="Unassembled WGS sequence"/>
</dbReference>
<protein>
    <submittedName>
        <fullName evidence="2">Uncharacterized protein</fullName>
    </submittedName>
</protein>
<organism evidence="2 3">
    <name type="scientific">Ditylenchus destructor</name>
    <dbReference type="NCBI Taxonomy" id="166010"/>
    <lineage>
        <taxon>Eukaryota</taxon>
        <taxon>Metazoa</taxon>
        <taxon>Ecdysozoa</taxon>
        <taxon>Nematoda</taxon>
        <taxon>Chromadorea</taxon>
        <taxon>Rhabditida</taxon>
        <taxon>Tylenchina</taxon>
        <taxon>Tylenchomorpha</taxon>
        <taxon>Sphaerularioidea</taxon>
        <taxon>Anguinidae</taxon>
        <taxon>Anguininae</taxon>
        <taxon>Ditylenchus</taxon>
    </lineage>
</organism>
<dbReference type="EMBL" id="JAKKPZ010000006">
    <property type="protein sequence ID" value="KAI1720332.1"/>
    <property type="molecule type" value="Genomic_DNA"/>
</dbReference>
<proteinExistence type="predicted"/>
<evidence type="ECO:0000256" key="1">
    <source>
        <dbReference type="SAM" id="Phobius"/>
    </source>
</evidence>
<name>A0AAD4N7R2_9BILA</name>
<keyword evidence="3" id="KW-1185">Reference proteome</keyword>
<evidence type="ECO:0000313" key="2">
    <source>
        <dbReference type="EMBL" id="KAI1720332.1"/>
    </source>
</evidence>
<keyword evidence="1" id="KW-1133">Transmembrane helix</keyword>
<sequence>MSWLYELSFHLCRGWLIESDFFFWTLAALYKTCCRFGEMNGMPEGRFKSSSVIGLPALVGVSHVFGKLFTWILLRTRYDYFKSRVGHGE</sequence>
<comment type="caution">
    <text evidence="2">The sequence shown here is derived from an EMBL/GenBank/DDBJ whole genome shotgun (WGS) entry which is preliminary data.</text>
</comment>
<gene>
    <name evidence="2" type="ORF">DdX_05719</name>
</gene>
<keyword evidence="1" id="KW-0812">Transmembrane</keyword>
<reference evidence="2" key="1">
    <citation type="submission" date="2022-01" db="EMBL/GenBank/DDBJ databases">
        <title>Genome Sequence Resource for Two Populations of Ditylenchus destructor, the Migratory Endoparasitic Phytonematode.</title>
        <authorList>
            <person name="Zhang H."/>
            <person name="Lin R."/>
            <person name="Xie B."/>
        </authorList>
    </citation>
    <scope>NUCLEOTIDE SEQUENCE</scope>
    <source>
        <strain evidence="2">BazhouSP</strain>
    </source>
</reference>